<proteinExistence type="predicted"/>
<dbReference type="Proteomes" id="UP001054837">
    <property type="component" value="Unassembled WGS sequence"/>
</dbReference>
<accession>A0AAV4U226</accession>
<organism evidence="1 2">
    <name type="scientific">Caerostris darwini</name>
    <dbReference type="NCBI Taxonomy" id="1538125"/>
    <lineage>
        <taxon>Eukaryota</taxon>
        <taxon>Metazoa</taxon>
        <taxon>Ecdysozoa</taxon>
        <taxon>Arthropoda</taxon>
        <taxon>Chelicerata</taxon>
        <taxon>Arachnida</taxon>
        <taxon>Araneae</taxon>
        <taxon>Araneomorphae</taxon>
        <taxon>Entelegynae</taxon>
        <taxon>Araneoidea</taxon>
        <taxon>Araneidae</taxon>
        <taxon>Caerostris</taxon>
    </lineage>
</organism>
<protein>
    <submittedName>
        <fullName evidence="1">Uncharacterized protein</fullName>
    </submittedName>
</protein>
<keyword evidence="2" id="KW-1185">Reference proteome</keyword>
<dbReference type="AlphaFoldDB" id="A0AAV4U226"/>
<evidence type="ECO:0000313" key="1">
    <source>
        <dbReference type="EMBL" id="GIY51795.1"/>
    </source>
</evidence>
<gene>
    <name evidence="1" type="ORF">CDAR_55481</name>
</gene>
<reference evidence="1 2" key="1">
    <citation type="submission" date="2021-06" db="EMBL/GenBank/DDBJ databases">
        <title>Caerostris darwini draft genome.</title>
        <authorList>
            <person name="Kono N."/>
            <person name="Arakawa K."/>
        </authorList>
    </citation>
    <scope>NUCLEOTIDE SEQUENCE [LARGE SCALE GENOMIC DNA]</scope>
</reference>
<name>A0AAV4U226_9ARAC</name>
<evidence type="ECO:0000313" key="2">
    <source>
        <dbReference type="Proteomes" id="UP001054837"/>
    </source>
</evidence>
<dbReference type="EMBL" id="BPLQ01010591">
    <property type="protein sequence ID" value="GIY51795.1"/>
    <property type="molecule type" value="Genomic_DNA"/>
</dbReference>
<sequence>MQSDSPVIRTAEYFSGIHIASQQNGALQPFRIEILPANTPPNMVNFTPPNLPAHLVYHLKTLFFAKTGSAKRRKHDNFP</sequence>
<comment type="caution">
    <text evidence="1">The sequence shown here is derived from an EMBL/GenBank/DDBJ whole genome shotgun (WGS) entry which is preliminary data.</text>
</comment>